<evidence type="ECO:0000313" key="4">
    <source>
        <dbReference type="EMBL" id="RVQ66434.1"/>
    </source>
</evidence>
<dbReference type="Proteomes" id="UP000283003">
    <property type="component" value="Unassembled WGS sequence"/>
</dbReference>
<evidence type="ECO:0000313" key="5">
    <source>
        <dbReference type="Proteomes" id="UP000283003"/>
    </source>
</evidence>
<feature type="region of interest" description="Disordered" evidence="1">
    <location>
        <begin position="27"/>
        <end position="57"/>
    </location>
</feature>
<organism evidence="4 5">
    <name type="scientific">Croceicoccus ponticola</name>
    <dbReference type="NCBI Taxonomy" id="2217664"/>
    <lineage>
        <taxon>Bacteria</taxon>
        <taxon>Pseudomonadati</taxon>
        <taxon>Pseudomonadota</taxon>
        <taxon>Alphaproteobacteria</taxon>
        <taxon>Sphingomonadales</taxon>
        <taxon>Erythrobacteraceae</taxon>
        <taxon>Croceicoccus</taxon>
    </lineage>
</organism>
<protein>
    <recommendedName>
        <fullName evidence="3">Deacetylase PdaC domain-containing protein</fullName>
    </recommendedName>
</protein>
<dbReference type="RefSeq" id="WP_127612856.1">
    <property type="nucleotide sequence ID" value="NZ_RXOL01000004.1"/>
</dbReference>
<feature type="chain" id="PRO_5019382894" description="Deacetylase PdaC domain-containing protein" evidence="2">
    <location>
        <begin position="27"/>
        <end position="285"/>
    </location>
</feature>
<gene>
    <name evidence="4" type="ORF">EKN06_10435</name>
</gene>
<dbReference type="InterPro" id="IPR025303">
    <property type="entry name" value="PdaC"/>
</dbReference>
<keyword evidence="5" id="KW-1185">Reference proteome</keyword>
<evidence type="ECO:0000256" key="2">
    <source>
        <dbReference type="SAM" id="SignalP"/>
    </source>
</evidence>
<dbReference type="EMBL" id="RXOL01000004">
    <property type="protein sequence ID" value="RVQ66434.1"/>
    <property type="molecule type" value="Genomic_DNA"/>
</dbReference>
<reference evidence="4 5" key="1">
    <citation type="submission" date="2018-12" db="EMBL/GenBank/DDBJ databases">
        <title>Croceicoccus ponticola sp. nov., a lipolytic bacterium isolated from seawater.</title>
        <authorList>
            <person name="Yoon J.-H."/>
        </authorList>
    </citation>
    <scope>NUCLEOTIDE SEQUENCE [LARGE SCALE GENOMIC DNA]</scope>
    <source>
        <strain evidence="4 5">GM-16</strain>
    </source>
</reference>
<keyword evidence="2" id="KW-0732">Signal</keyword>
<dbReference type="PROSITE" id="PS51257">
    <property type="entry name" value="PROKAR_LIPOPROTEIN"/>
    <property type="match status" value="1"/>
</dbReference>
<feature type="domain" description="Deacetylase PdaC" evidence="3">
    <location>
        <begin position="73"/>
        <end position="159"/>
    </location>
</feature>
<sequence length="285" mass="30698">MRVNSIKFVTLVACALFLSACNTASAPPTDATTDGSGSDPVAAPVNAASTGAPENAARAEPFVQNETAGGDNGRFEFTYSWPAAVSVIPALAARLDAERKAAYAKWRGEWDQAQGDSPPDCVPCRSRGYEKEWKVVADLPRWLSLSASVYSYTGRAHGGTVFDALVWDREGGKWVKPVDMFRSPGAIDEVTQAAFCRELDKMRERRRGTKVVRSGDPFNDCIAPVANSTVIVGSASGRAFDRIGFLVPAYNAGPYAEGPYDITVPVTPALLDAVRPEYRRAFQVP</sequence>
<name>A0A437GWG5_9SPHN</name>
<comment type="caution">
    <text evidence="4">The sequence shown here is derived from an EMBL/GenBank/DDBJ whole genome shotgun (WGS) entry which is preliminary data.</text>
</comment>
<proteinExistence type="predicted"/>
<dbReference type="OrthoDB" id="4760806at2"/>
<evidence type="ECO:0000259" key="3">
    <source>
        <dbReference type="Pfam" id="PF13739"/>
    </source>
</evidence>
<dbReference type="AlphaFoldDB" id="A0A437GWG5"/>
<dbReference type="Pfam" id="PF13739">
    <property type="entry name" value="PdaC"/>
    <property type="match status" value="1"/>
</dbReference>
<accession>A0A437GWG5</accession>
<feature type="signal peptide" evidence="2">
    <location>
        <begin position="1"/>
        <end position="26"/>
    </location>
</feature>
<evidence type="ECO:0000256" key="1">
    <source>
        <dbReference type="SAM" id="MobiDB-lite"/>
    </source>
</evidence>